<evidence type="ECO:0000313" key="5">
    <source>
        <dbReference type="EMBL" id="SVD40324.1"/>
    </source>
</evidence>
<keyword evidence="3" id="KW-0719">Serine esterase</keyword>
<dbReference type="InterPro" id="IPR000801">
    <property type="entry name" value="Esterase-like"/>
</dbReference>
<organism evidence="5">
    <name type="scientific">marine metagenome</name>
    <dbReference type="NCBI Taxonomy" id="408172"/>
    <lineage>
        <taxon>unclassified sequences</taxon>
        <taxon>metagenomes</taxon>
        <taxon>ecological metagenomes</taxon>
    </lineage>
</organism>
<evidence type="ECO:0000256" key="4">
    <source>
        <dbReference type="ARBA" id="ARBA00022801"/>
    </source>
</evidence>
<dbReference type="GO" id="GO:0052689">
    <property type="term" value="F:carboxylic ester hydrolase activity"/>
    <property type="evidence" value="ECO:0007669"/>
    <property type="project" value="UniProtKB-KW"/>
</dbReference>
<dbReference type="EC" id="3.1.2.12" evidence="2"/>
<dbReference type="PANTHER" id="PTHR10061:SF0">
    <property type="entry name" value="S-FORMYLGLUTATHIONE HYDROLASE"/>
    <property type="match status" value="1"/>
</dbReference>
<reference evidence="5" key="1">
    <citation type="submission" date="2018-05" db="EMBL/GenBank/DDBJ databases">
        <authorList>
            <person name="Lanie J.A."/>
            <person name="Ng W.-L."/>
            <person name="Kazmierczak K.M."/>
            <person name="Andrzejewski T.M."/>
            <person name="Davidsen T.M."/>
            <person name="Wayne K.J."/>
            <person name="Tettelin H."/>
            <person name="Glass J.I."/>
            <person name="Rusch D."/>
            <person name="Podicherti R."/>
            <person name="Tsui H.-C.T."/>
            <person name="Winkler M.E."/>
        </authorList>
    </citation>
    <scope>NUCLEOTIDE SEQUENCE</scope>
</reference>
<dbReference type="GO" id="GO:0018738">
    <property type="term" value="F:S-formylglutathione hydrolase activity"/>
    <property type="evidence" value="ECO:0007669"/>
    <property type="project" value="UniProtKB-EC"/>
</dbReference>
<evidence type="ECO:0000256" key="2">
    <source>
        <dbReference type="ARBA" id="ARBA00012479"/>
    </source>
</evidence>
<feature type="non-terminal residue" evidence="5">
    <location>
        <position position="151"/>
    </location>
</feature>
<dbReference type="EMBL" id="UINC01148442">
    <property type="protein sequence ID" value="SVD40324.1"/>
    <property type="molecule type" value="Genomic_DNA"/>
</dbReference>
<dbReference type="Pfam" id="PF00756">
    <property type="entry name" value="Esterase"/>
    <property type="match status" value="1"/>
</dbReference>
<dbReference type="GO" id="GO:0046294">
    <property type="term" value="P:formaldehyde catabolic process"/>
    <property type="evidence" value="ECO:0007669"/>
    <property type="project" value="InterPro"/>
</dbReference>
<proteinExistence type="inferred from homology"/>
<gene>
    <name evidence="5" type="ORF">METZ01_LOCUS393178</name>
</gene>
<dbReference type="AlphaFoldDB" id="A0A382V1F3"/>
<dbReference type="InterPro" id="IPR029058">
    <property type="entry name" value="AB_hydrolase_fold"/>
</dbReference>
<protein>
    <recommendedName>
        <fullName evidence="2">S-formylglutathione hydrolase</fullName>
        <ecNumber evidence="2">3.1.2.12</ecNumber>
    </recommendedName>
</protein>
<keyword evidence="4" id="KW-0378">Hydrolase</keyword>
<evidence type="ECO:0000256" key="3">
    <source>
        <dbReference type="ARBA" id="ARBA00022487"/>
    </source>
</evidence>
<dbReference type="PANTHER" id="PTHR10061">
    <property type="entry name" value="S-FORMYLGLUTATHIONE HYDROLASE"/>
    <property type="match status" value="1"/>
</dbReference>
<dbReference type="GO" id="GO:0005829">
    <property type="term" value="C:cytosol"/>
    <property type="evidence" value="ECO:0007669"/>
    <property type="project" value="TreeGrafter"/>
</dbReference>
<name>A0A382V1F3_9ZZZZ</name>
<sequence length="151" mass="16517">MHSGHVSYHEHLSTVTGTPMKFSLFLPEGGEKVKKTLLWLSGLTCTDENFMIKSGAQKKAQKLDMAIICPDTSPRGLGLPGEEDSGDFGTGAGFYLDATKQPWSKNYRMHSYIMEELLPLLFANFSLDSQRLALSGHSMGGMGALALGIRY</sequence>
<accession>A0A382V1F3</accession>
<dbReference type="SUPFAM" id="SSF53474">
    <property type="entry name" value="alpha/beta-Hydrolases"/>
    <property type="match status" value="1"/>
</dbReference>
<evidence type="ECO:0000256" key="1">
    <source>
        <dbReference type="ARBA" id="ARBA00005622"/>
    </source>
</evidence>
<dbReference type="InterPro" id="IPR014186">
    <property type="entry name" value="S-formylglutathione_hydrol"/>
</dbReference>
<dbReference type="Gene3D" id="3.40.50.1820">
    <property type="entry name" value="alpha/beta hydrolase"/>
    <property type="match status" value="1"/>
</dbReference>
<comment type="similarity">
    <text evidence="1">Belongs to the esterase D family.</text>
</comment>